<feature type="region of interest" description="Disordered" evidence="1">
    <location>
        <begin position="47"/>
        <end position="121"/>
    </location>
</feature>
<evidence type="ECO:0000256" key="1">
    <source>
        <dbReference type="SAM" id="MobiDB-lite"/>
    </source>
</evidence>
<comment type="caution">
    <text evidence="2">The sequence shown here is derived from an EMBL/GenBank/DDBJ whole genome shotgun (WGS) entry which is preliminary data.</text>
</comment>
<dbReference type="Proteomes" id="UP000291107">
    <property type="component" value="Unassembled WGS sequence"/>
</dbReference>
<protein>
    <submittedName>
        <fullName evidence="2">Uncharacterized protein</fullName>
    </submittedName>
</protein>
<sequence>MVLAPRCLHKRSTAPPPFPLAPLFATLQTLIGTDQLVRRVSASLFGLPGPVPASHRRAPAQWSEPRAPAGSLYTDRQNRHSRPPTPVNLPTAHRFRNAACPPPQFANNSLSSVPSAPTPWS</sequence>
<dbReference type="AlphaFoldDB" id="A0A4V1WHL5"/>
<gene>
    <name evidence="2" type="ORF">EVS84_15120</name>
</gene>
<name>A0A4V1WHL5_9PSED</name>
<proteinExistence type="predicted"/>
<evidence type="ECO:0000313" key="3">
    <source>
        <dbReference type="Proteomes" id="UP000291107"/>
    </source>
</evidence>
<dbReference type="EMBL" id="SEUB01000005">
    <property type="protein sequence ID" value="RYM41221.1"/>
    <property type="molecule type" value="Genomic_DNA"/>
</dbReference>
<reference evidence="2 3" key="1">
    <citation type="submission" date="2019-02" db="EMBL/GenBank/DDBJ databases">
        <title>Genome of Pseudomonas korensis isolated from heavy metal contaminated environment.</title>
        <authorList>
            <person name="Ayangbenro A.S."/>
            <person name="Babalola O."/>
        </authorList>
    </citation>
    <scope>NUCLEOTIDE SEQUENCE [LARGE SCALE GENOMIC DNA]</scope>
    <source>
        <strain evidence="2 3">AB36</strain>
    </source>
</reference>
<evidence type="ECO:0000313" key="2">
    <source>
        <dbReference type="EMBL" id="RYM41221.1"/>
    </source>
</evidence>
<organism evidence="2 3">
    <name type="scientific">Pseudomonas koreensis</name>
    <dbReference type="NCBI Taxonomy" id="198620"/>
    <lineage>
        <taxon>Bacteria</taxon>
        <taxon>Pseudomonadati</taxon>
        <taxon>Pseudomonadota</taxon>
        <taxon>Gammaproteobacteria</taxon>
        <taxon>Pseudomonadales</taxon>
        <taxon>Pseudomonadaceae</taxon>
        <taxon>Pseudomonas</taxon>
    </lineage>
</organism>
<feature type="compositionally biased region" description="Polar residues" evidence="1">
    <location>
        <begin position="105"/>
        <end position="115"/>
    </location>
</feature>
<accession>A0A4V1WHL5</accession>